<gene>
    <name evidence="2" type="ORF">UR61_C0043G0001</name>
</gene>
<dbReference type="Proteomes" id="UP000033866">
    <property type="component" value="Unassembled WGS sequence"/>
</dbReference>
<keyword evidence="1" id="KW-0175">Coiled coil</keyword>
<feature type="coiled-coil region" evidence="1">
    <location>
        <begin position="1"/>
        <end position="28"/>
    </location>
</feature>
<name>A0A0G0B5F6_9BACT</name>
<comment type="caution">
    <text evidence="2">The sequence shown here is derived from an EMBL/GenBank/DDBJ whole genome shotgun (WGS) entry which is preliminary data.</text>
</comment>
<organism evidence="2 3">
    <name type="scientific">candidate division WS6 bacterium GW2011_GWE1_34_7</name>
    <dbReference type="NCBI Taxonomy" id="1619093"/>
    <lineage>
        <taxon>Bacteria</taxon>
        <taxon>Candidatus Dojkabacteria</taxon>
    </lineage>
</organism>
<dbReference type="AlphaFoldDB" id="A0A0G0B5F6"/>
<proteinExistence type="predicted"/>
<sequence length="60" mass="7048">MKETLNREGELEEKIERVDEESKEILAKDGVGTDMLEKIKDFFSKFPLFSNANNKKREEL</sequence>
<evidence type="ECO:0000256" key="1">
    <source>
        <dbReference type="SAM" id="Coils"/>
    </source>
</evidence>
<protein>
    <submittedName>
        <fullName evidence="2">Uncharacterized protein</fullName>
    </submittedName>
</protein>
<evidence type="ECO:0000313" key="3">
    <source>
        <dbReference type="Proteomes" id="UP000033866"/>
    </source>
</evidence>
<dbReference type="EMBL" id="LBPV01000043">
    <property type="protein sequence ID" value="KKP64593.1"/>
    <property type="molecule type" value="Genomic_DNA"/>
</dbReference>
<accession>A0A0G0B5F6</accession>
<reference evidence="2 3" key="1">
    <citation type="journal article" date="2015" name="Nature">
        <title>rRNA introns, odd ribosomes, and small enigmatic genomes across a large radiation of phyla.</title>
        <authorList>
            <person name="Brown C.T."/>
            <person name="Hug L.A."/>
            <person name="Thomas B.C."/>
            <person name="Sharon I."/>
            <person name="Castelle C.J."/>
            <person name="Singh A."/>
            <person name="Wilkins M.J."/>
            <person name="Williams K.H."/>
            <person name="Banfield J.F."/>
        </authorList>
    </citation>
    <scope>NUCLEOTIDE SEQUENCE [LARGE SCALE GENOMIC DNA]</scope>
</reference>
<evidence type="ECO:0000313" key="2">
    <source>
        <dbReference type="EMBL" id="KKP64593.1"/>
    </source>
</evidence>